<keyword evidence="1" id="KW-0472">Membrane</keyword>
<dbReference type="EMBL" id="JAWNGG020000064">
    <property type="protein sequence ID" value="KAK9304307.1"/>
    <property type="molecule type" value="Genomic_DNA"/>
</dbReference>
<accession>A0AAW1A3A4</accession>
<protein>
    <submittedName>
        <fullName evidence="2">Uncharacterized protein</fullName>
    </submittedName>
</protein>
<name>A0AAW1A3A4_9HYME</name>
<keyword evidence="1" id="KW-0812">Transmembrane</keyword>
<keyword evidence="1" id="KW-1133">Transmembrane helix</keyword>
<evidence type="ECO:0000313" key="2">
    <source>
        <dbReference type="EMBL" id="KAK9304307.1"/>
    </source>
</evidence>
<reference evidence="2 3" key="1">
    <citation type="submission" date="2024-05" db="EMBL/GenBank/DDBJ databases">
        <title>The nuclear and mitochondrial genome assemblies of Tetragonisca angustula (Apidae: Meliponini), a tiny yet remarkable pollinator in the Neotropics.</title>
        <authorList>
            <person name="Ferrari R."/>
            <person name="Ricardo P.C."/>
            <person name="Dias F.C."/>
            <person name="Araujo N.S."/>
            <person name="Soares D.O."/>
            <person name="Zhou Q.-S."/>
            <person name="Zhu C.-D."/>
            <person name="Coutinho L."/>
            <person name="Airas M.C."/>
            <person name="Batista T.M."/>
        </authorList>
    </citation>
    <scope>NUCLEOTIDE SEQUENCE [LARGE SCALE GENOMIC DNA]</scope>
    <source>
        <strain evidence="2">ASF017062</strain>
        <tissue evidence="2">Abdomen</tissue>
    </source>
</reference>
<dbReference type="AlphaFoldDB" id="A0AAW1A3A4"/>
<keyword evidence="3" id="KW-1185">Reference proteome</keyword>
<proteinExistence type="predicted"/>
<feature type="transmembrane region" description="Helical" evidence="1">
    <location>
        <begin position="89"/>
        <end position="106"/>
    </location>
</feature>
<gene>
    <name evidence="2" type="ORF">QLX08_004297</name>
</gene>
<comment type="caution">
    <text evidence="2">The sequence shown here is derived from an EMBL/GenBank/DDBJ whole genome shotgun (WGS) entry which is preliminary data.</text>
</comment>
<sequence>MCVSILGASLLWYTAARFECLAIELKKSTNIRMLIVCIEKQLHLRRYAKEVINNFRFVVLCAIVISMIVLTLCGVTLIMDSPLIVRMRFIVICLTVLTEIYIYAWPADYMKDMVNRVLLLIGKEVMM</sequence>
<evidence type="ECO:0000256" key="1">
    <source>
        <dbReference type="SAM" id="Phobius"/>
    </source>
</evidence>
<feature type="transmembrane region" description="Helical" evidence="1">
    <location>
        <begin position="55"/>
        <end position="77"/>
    </location>
</feature>
<evidence type="ECO:0000313" key="3">
    <source>
        <dbReference type="Proteomes" id="UP001432146"/>
    </source>
</evidence>
<dbReference type="Proteomes" id="UP001432146">
    <property type="component" value="Unassembled WGS sequence"/>
</dbReference>
<organism evidence="2 3">
    <name type="scientific">Tetragonisca angustula</name>
    <dbReference type="NCBI Taxonomy" id="166442"/>
    <lineage>
        <taxon>Eukaryota</taxon>
        <taxon>Metazoa</taxon>
        <taxon>Ecdysozoa</taxon>
        <taxon>Arthropoda</taxon>
        <taxon>Hexapoda</taxon>
        <taxon>Insecta</taxon>
        <taxon>Pterygota</taxon>
        <taxon>Neoptera</taxon>
        <taxon>Endopterygota</taxon>
        <taxon>Hymenoptera</taxon>
        <taxon>Apocrita</taxon>
        <taxon>Aculeata</taxon>
        <taxon>Apoidea</taxon>
        <taxon>Anthophila</taxon>
        <taxon>Apidae</taxon>
        <taxon>Tetragonisca</taxon>
    </lineage>
</organism>